<proteinExistence type="inferred from homology"/>
<keyword evidence="2 5" id="KW-0540">Nuclease</keyword>
<feature type="domain" description="OB-fold nucleic acid binding" evidence="9">
    <location>
        <begin position="7"/>
        <end position="101"/>
    </location>
</feature>
<comment type="caution">
    <text evidence="10">The sequence shown here is derived from an EMBL/GenBank/DDBJ whole genome shotgun (WGS) entry which is preliminary data.</text>
</comment>
<dbReference type="GO" id="GO:0003676">
    <property type="term" value="F:nucleic acid binding"/>
    <property type="evidence" value="ECO:0007669"/>
    <property type="project" value="InterPro"/>
</dbReference>
<dbReference type="GO" id="GO:0005737">
    <property type="term" value="C:cytoplasm"/>
    <property type="evidence" value="ECO:0007669"/>
    <property type="project" value="UniProtKB-SubCell"/>
</dbReference>
<evidence type="ECO:0000259" key="9">
    <source>
        <dbReference type="Pfam" id="PF13742"/>
    </source>
</evidence>
<dbReference type="GO" id="GO:0006308">
    <property type="term" value="P:DNA catabolic process"/>
    <property type="evidence" value="ECO:0007669"/>
    <property type="project" value="UniProtKB-UniRule"/>
</dbReference>
<dbReference type="GO" id="GO:0009318">
    <property type="term" value="C:exodeoxyribonuclease VII complex"/>
    <property type="evidence" value="ECO:0007669"/>
    <property type="project" value="UniProtKB-UniRule"/>
</dbReference>
<dbReference type="CDD" id="cd04489">
    <property type="entry name" value="ExoVII_LU_OBF"/>
    <property type="match status" value="1"/>
</dbReference>
<keyword evidence="1 5" id="KW-0963">Cytoplasm</keyword>
<evidence type="ECO:0000256" key="5">
    <source>
        <dbReference type="HAMAP-Rule" id="MF_00378"/>
    </source>
</evidence>
<dbReference type="NCBIfam" id="TIGR00237">
    <property type="entry name" value="xseA"/>
    <property type="match status" value="1"/>
</dbReference>
<reference evidence="10" key="1">
    <citation type="submission" date="2020-10" db="EMBL/GenBank/DDBJ databases">
        <authorList>
            <person name="Gilroy R."/>
        </authorList>
    </citation>
    <scope>NUCLEOTIDE SEQUENCE</scope>
    <source>
        <strain evidence="10">F6-4510</strain>
    </source>
</reference>
<comment type="subcellular location">
    <subcellularLocation>
        <location evidence="5 6">Cytoplasm</location>
    </subcellularLocation>
</comment>
<feature type="domain" description="Exonuclease VII large subunit C-terminal" evidence="8">
    <location>
        <begin position="125"/>
        <end position="332"/>
    </location>
</feature>
<dbReference type="Proteomes" id="UP000823611">
    <property type="component" value="Unassembled WGS sequence"/>
</dbReference>
<accession>A0A9D9H3M0</accession>
<sequence>MIEPKIFSVMQINSYIKNIIENDFILNSLWIKGEISNFKYHSTGHMYFTLKDRDASLNCVMFKGSADMLPFMPENGMSVVVYGYISIYEKTGQYQLYAEIMEPLGIGSMNIAFEQLKEKLSNEGLFDEDYKREICKYPKCIGVITSPVGAAVRDIINVSKRRNKGVKIVVVPALVQGENAVDSIVSALKLINEWGKCDTIILGRGGGSMEDLQAFNDERVARAIFASEIPVISAVGHETDFTIADFVSDMRAPTPSAGAELAVNSLEFEEERLKKLFDSLNNNINYRLNFENERLKNLTDRRIFKKPLDNIFDREMYISGLEKQMEKIIKNKVIEKSSAFDKLINKMEVLSPMAMLKRGYTIVENTKGESLKSIEDFNCGDTLNILFKDGQVKAKVIDILEKEW</sequence>
<gene>
    <name evidence="5" type="primary">xseA</name>
    <name evidence="10" type="ORF">IAC55_05520</name>
</gene>
<dbReference type="InterPro" id="IPR020579">
    <property type="entry name" value="Exonuc_VII_lsu_C"/>
</dbReference>
<dbReference type="EC" id="3.1.11.6" evidence="5"/>
<evidence type="ECO:0000256" key="4">
    <source>
        <dbReference type="ARBA" id="ARBA00022839"/>
    </source>
</evidence>
<dbReference type="InterPro" id="IPR003753">
    <property type="entry name" value="Exonuc_VII_L"/>
</dbReference>
<protein>
    <recommendedName>
        <fullName evidence="5">Exodeoxyribonuclease 7 large subunit</fullName>
        <ecNumber evidence="5">3.1.11.6</ecNumber>
    </recommendedName>
    <alternativeName>
        <fullName evidence="5">Exodeoxyribonuclease VII large subunit</fullName>
        <shortName evidence="5">Exonuclease VII large subunit</shortName>
    </alternativeName>
</protein>
<evidence type="ECO:0000256" key="6">
    <source>
        <dbReference type="RuleBase" id="RU004355"/>
    </source>
</evidence>
<comment type="function">
    <text evidence="5">Bidirectionally degrades single-stranded DNA into large acid-insoluble oligonucleotides, which are then degraded further into small acid-soluble oligonucleotides.</text>
</comment>
<keyword evidence="3 5" id="KW-0378">Hydrolase</keyword>
<evidence type="ECO:0000313" key="11">
    <source>
        <dbReference type="Proteomes" id="UP000823611"/>
    </source>
</evidence>
<organism evidence="10 11">
    <name type="scientific">Candidatus Fimicola merdigallinarum</name>
    <dbReference type="NCBI Taxonomy" id="2840819"/>
    <lineage>
        <taxon>Bacteria</taxon>
        <taxon>Bacillati</taxon>
        <taxon>Bacillota</taxon>
        <taxon>Clostridia</taxon>
        <taxon>Lachnospirales</taxon>
        <taxon>Lachnospiraceae</taxon>
        <taxon>Lachnospiraceae incertae sedis</taxon>
        <taxon>Candidatus Fimicola</taxon>
    </lineage>
</organism>
<evidence type="ECO:0000256" key="7">
    <source>
        <dbReference type="SAM" id="Coils"/>
    </source>
</evidence>
<comment type="similarity">
    <text evidence="5 6">Belongs to the XseA family.</text>
</comment>
<dbReference type="InterPro" id="IPR025824">
    <property type="entry name" value="OB-fold_nuc-bd_dom"/>
</dbReference>
<dbReference type="Pfam" id="PF02601">
    <property type="entry name" value="Exonuc_VII_L"/>
    <property type="match status" value="1"/>
</dbReference>
<feature type="coiled-coil region" evidence="7">
    <location>
        <begin position="263"/>
        <end position="301"/>
    </location>
</feature>
<evidence type="ECO:0000256" key="2">
    <source>
        <dbReference type="ARBA" id="ARBA00022722"/>
    </source>
</evidence>
<dbReference type="GO" id="GO:0008855">
    <property type="term" value="F:exodeoxyribonuclease VII activity"/>
    <property type="evidence" value="ECO:0007669"/>
    <property type="project" value="UniProtKB-UniRule"/>
</dbReference>
<evidence type="ECO:0000256" key="1">
    <source>
        <dbReference type="ARBA" id="ARBA00022490"/>
    </source>
</evidence>
<dbReference type="EMBL" id="JADIMX010000106">
    <property type="protein sequence ID" value="MBO8434764.1"/>
    <property type="molecule type" value="Genomic_DNA"/>
</dbReference>
<evidence type="ECO:0000313" key="10">
    <source>
        <dbReference type="EMBL" id="MBO8434764.1"/>
    </source>
</evidence>
<name>A0A9D9H3M0_9FIRM</name>
<comment type="catalytic activity">
    <reaction evidence="5 6">
        <text>Exonucleolytic cleavage in either 5'- to 3'- or 3'- to 5'-direction to yield nucleoside 5'-phosphates.</text>
        <dbReference type="EC" id="3.1.11.6"/>
    </reaction>
</comment>
<keyword evidence="7" id="KW-0175">Coiled coil</keyword>
<evidence type="ECO:0000256" key="3">
    <source>
        <dbReference type="ARBA" id="ARBA00022801"/>
    </source>
</evidence>
<dbReference type="Pfam" id="PF13742">
    <property type="entry name" value="tRNA_anti_2"/>
    <property type="match status" value="1"/>
</dbReference>
<dbReference type="PANTHER" id="PTHR30008:SF0">
    <property type="entry name" value="EXODEOXYRIBONUCLEASE 7 LARGE SUBUNIT"/>
    <property type="match status" value="1"/>
</dbReference>
<dbReference type="AlphaFoldDB" id="A0A9D9H3M0"/>
<reference evidence="10" key="2">
    <citation type="journal article" date="2021" name="PeerJ">
        <title>Extensive microbial diversity within the chicken gut microbiome revealed by metagenomics and culture.</title>
        <authorList>
            <person name="Gilroy R."/>
            <person name="Ravi A."/>
            <person name="Getino M."/>
            <person name="Pursley I."/>
            <person name="Horton D.L."/>
            <person name="Alikhan N.F."/>
            <person name="Baker D."/>
            <person name="Gharbi K."/>
            <person name="Hall N."/>
            <person name="Watson M."/>
            <person name="Adriaenssens E.M."/>
            <person name="Foster-Nyarko E."/>
            <person name="Jarju S."/>
            <person name="Secka A."/>
            <person name="Antonio M."/>
            <person name="Oren A."/>
            <person name="Chaudhuri R.R."/>
            <person name="La Ragione R."/>
            <person name="Hildebrand F."/>
            <person name="Pallen M.J."/>
        </authorList>
    </citation>
    <scope>NUCLEOTIDE SEQUENCE</scope>
    <source>
        <strain evidence="10">F6-4510</strain>
    </source>
</reference>
<dbReference type="HAMAP" id="MF_00378">
    <property type="entry name" value="Exonuc_7_L"/>
    <property type="match status" value="1"/>
</dbReference>
<keyword evidence="4 5" id="KW-0269">Exonuclease</keyword>
<evidence type="ECO:0000259" key="8">
    <source>
        <dbReference type="Pfam" id="PF02601"/>
    </source>
</evidence>
<dbReference type="PANTHER" id="PTHR30008">
    <property type="entry name" value="EXODEOXYRIBONUCLEASE 7 LARGE SUBUNIT"/>
    <property type="match status" value="1"/>
</dbReference>
<comment type="subunit">
    <text evidence="5">Heterooligomer composed of large and small subunits.</text>
</comment>